<dbReference type="PANTHER" id="PTHR12184">
    <property type="entry name" value="UBIQUINOL-CYTOCHROME C REDUCTASE COMPLEX ASSEMBLY FACTOR 1 FAMILY MEMBER"/>
    <property type="match status" value="1"/>
</dbReference>
<protein>
    <recommendedName>
        <fullName evidence="3">Ubiquinol-cytochrome c chaperone domain-containing protein</fullName>
    </recommendedName>
</protein>
<reference evidence="4 5" key="1">
    <citation type="submission" date="2015-11" db="EMBL/GenBank/DDBJ databases">
        <title>The genome of Debaryomyces fabryi.</title>
        <authorList>
            <person name="Tafer H."/>
            <person name="Lopandic K."/>
        </authorList>
    </citation>
    <scope>NUCLEOTIDE SEQUENCE [LARGE SCALE GENOMIC DNA]</scope>
    <source>
        <strain evidence="4 5">CBS 789</strain>
    </source>
</reference>
<feature type="domain" description="Ubiquinol-cytochrome c chaperone" evidence="3">
    <location>
        <begin position="147"/>
        <end position="290"/>
    </location>
</feature>
<evidence type="ECO:0000256" key="1">
    <source>
        <dbReference type="ARBA" id="ARBA00006407"/>
    </source>
</evidence>
<dbReference type="EMBL" id="LMYN01000090">
    <property type="protein sequence ID" value="KSA00393.1"/>
    <property type="molecule type" value="Genomic_DNA"/>
</dbReference>
<organism evidence="4 5">
    <name type="scientific">Debaryomyces fabryi</name>
    <dbReference type="NCBI Taxonomy" id="58627"/>
    <lineage>
        <taxon>Eukaryota</taxon>
        <taxon>Fungi</taxon>
        <taxon>Dikarya</taxon>
        <taxon>Ascomycota</taxon>
        <taxon>Saccharomycotina</taxon>
        <taxon>Pichiomycetes</taxon>
        <taxon>Debaryomycetaceae</taxon>
        <taxon>Debaryomyces</taxon>
    </lineage>
</organism>
<dbReference type="PANTHER" id="PTHR12184:SF1">
    <property type="entry name" value="UBIQUINOL-CYTOCHROME-C REDUCTASE COMPLEX ASSEMBLY FACTOR 1"/>
    <property type="match status" value="1"/>
</dbReference>
<dbReference type="Proteomes" id="UP000054251">
    <property type="component" value="Unassembled WGS sequence"/>
</dbReference>
<comment type="caution">
    <text evidence="4">The sequence shown here is derived from an EMBL/GenBank/DDBJ whole genome shotgun (WGS) entry which is preliminary data.</text>
</comment>
<evidence type="ECO:0000256" key="2">
    <source>
        <dbReference type="SAM" id="MobiDB-lite"/>
    </source>
</evidence>
<accession>A0A0V1PVS8</accession>
<dbReference type="InterPro" id="IPR021150">
    <property type="entry name" value="Ubiq_cyt_c_chap"/>
</dbReference>
<dbReference type="AlphaFoldDB" id="A0A0V1PVS8"/>
<dbReference type="GeneID" id="26840874"/>
<dbReference type="RefSeq" id="XP_015466495.1">
    <property type="nucleotide sequence ID" value="XM_015612694.1"/>
</dbReference>
<gene>
    <name evidence="4" type="ORF">AC631_03865</name>
</gene>
<keyword evidence="5" id="KW-1185">Reference proteome</keyword>
<dbReference type="GO" id="GO:0005739">
    <property type="term" value="C:mitochondrion"/>
    <property type="evidence" value="ECO:0007669"/>
    <property type="project" value="TreeGrafter"/>
</dbReference>
<evidence type="ECO:0000313" key="4">
    <source>
        <dbReference type="EMBL" id="KSA00393.1"/>
    </source>
</evidence>
<sequence>MLSQYSIIYKRAIVINRHLSTSSIIRFENKNNFLNQLQDNEISAPSKLALESTLPKVPQVSNSKKPPRKPTAKSPFKSSNKIENDPNFHMVQWKQNIGQWIVKAFKIDMDRSRAGPVAGSEYFGECKRQGMHYPNEPLSNTAKFYYETLNLPQSFAQHFQITALHYWILSVRMRAMPFKYGRNYQQKLVDRIFSDMELRMSEELKINSNRIIEGYLKDFHTQLLGSVLSYDEGLMTDDITLASALWRNVFNGNPNADMRHIEALLEYVRSQLYVLNKMSDREFGFGNFKFVAPDEVVKPLTEAQEEELRVKAKEEFANKTLPSQQSVLSLDE</sequence>
<dbReference type="OrthoDB" id="10253878at2759"/>
<dbReference type="GO" id="GO:0034551">
    <property type="term" value="P:mitochondrial respiratory chain complex III assembly"/>
    <property type="evidence" value="ECO:0007669"/>
    <property type="project" value="TreeGrafter"/>
</dbReference>
<evidence type="ECO:0000313" key="5">
    <source>
        <dbReference type="Proteomes" id="UP000054251"/>
    </source>
</evidence>
<proteinExistence type="inferred from homology"/>
<evidence type="ECO:0000259" key="3">
    <source>
        <dbReference type="Pfam" id="PF03981"/>
    </source>
</evidence>
<dbReference type="InterPro" id="IPR007129">
    <property type="entry name" value="Ubiqinol_cyt_c_chaperone_CPB3"/>
</dbReference>
<name>A0A0V1PVS8_9ASCO</name>
<dbReference type="Pfam" id="PF03981">
    <property type="entry name" value="Ubiq_cyt_C_chap"/>
    <property type="match status" value="1"/>
</dbReference>
<feature type="region of interest" description="Disordered" evidence="2">
    <location>
        <begin position="53"/>
        <end position="84"/>
    </location>
</feature>
<comment type="similarity">
    <text evidence="1">Belongs to the CBP3 family.</text>
</comment>